<feature type="domain" description="Methanolan biosynthesis EpsI" evidence="2">
    <location>
        <begin position="10"/>
        <end position="204"/>
    </location>
</feature>
<evidence type="ECO:0000259" key="2">
    <source>
        <dbReference type="Pfam" id="PF11984"/>
    </source>
</evidence>
<accession>A0A7W9SVN0</accession>
<organism evidence="3 4">
    <name type="scientific">Armatimonas rosea</name>
    <dbReference type="NCBI Taxonomy" id="685828"/>
    <lineage>
        <taxon>Bacteria</taxon>
        <taxon>Bacillati</taxon>
        <taxon>Armatimonadota</taxon>
        <taxon>Armatimonadia</taxon>
        <taxon>Armatimonadales</taxon>
        <taxon>Armatimonadaceae</taxon>
        <taxon>Armatimonas</taxon>
    </lineage>
</organism>
<evidence type="ECO:0000313" key="4">
    <source>
        <dbReference type="Proteomes" id="UP000520814"/>
    </source>
</evidence>
<sequence length="212" mass="24031">MIARYRLLYLICILVVTVVGSFYSRRVESIASTKVDYFQDLPLQYRDWSITPSVISESDRTVLRPDAVTLRRYSSPNGEIVDLAVIAGHRKQTVHTPSFCMVGGGWNTLTEDSITLTIAGNKVPMRRALMENEGHRAMMTYFFTDGALCLESLPKFQFELFKRRLRGVISQGALVRVIVPVLGDTETATHLSDDFAVSIMPELLEQLRRQNR</sequence>
<keyword evidence="1" id="KW-0472">Membrane</keyword>
<keyword evidence="1" id="KW-0812">Transmembrane</keyword>
<feature type="transmembrane region" description="Helical" evidence="1">
    <location>
        <begin position="7"/>
        <end position="24"/>
    </location>
</feature>
<dbReference type="RefSeq" id="WP_184202875.1">
    <property type="nucleotide sequence ID" value="NZ_JACHGW010000005.1"/>
</dbReference>
<comment type="caution">
    <text evidence="3">The sequence shown here is derived from an EMBL/GenBank/DDBJ whole genome shotgun (WGS) entry which is preliminary data.</text>
</comment>
<dbReference type="Pfam" id="PF11984">
    <property type="entry name" value="DUF3485"/>
    <property type="match status" value="1"/>
</dbReference>
<dbReference type="InterPro" id="IPR014263">
    <property type="entry name" value="Methanolan_biosynth_EpsI"/>
</dbReference>
<reference evidence="3 4" key="1">
    <citation type="submission" date="2020-08" db="EMBL/GenBank/DDBJ databases">
        <title>Genomic Encyclopedia of Type Strains, Phase IV (KMG-IV): sequencing the most valuable type-strain genomes for metagenomic binning, comparative biology and taxonomic classification.</title>
        <authorList>
            <person name="Goeker M."/>
        </authorList>
    </citation>
    <scope>NUCLEOTIDE SEQUENCE [LARGE SCALE GENOMIC DNA]</scope>
    <source>
        <strain evidence="3 4">DSM 23562</strain>
    </source>
</reference>
<keyword evidence="4" id="KW-1185">Reference proteome</keyword>
<dbReference type="EMBL" id="JACHGW010000005">
    <property type="protein sequence ID" value="MBB6053004.1"/>
    <property type="molecule type" value="Genomic_DNA"/>
</dbReference>
<name>A0A7W9SVN0_ARMRO</name>
<evidence type="ECO:0000313" key="3">
    <source>
        <dbReference type="EMBL" id="MBB6053004.1"/>
    </source>
</evidence>
<protein>
    <submittedName>
        <fullName evidence="3">EpsI family protein</fullName>
    </submittedName>
</protein>
<gene>
    <name evidence="3" type="ORF">HNQ39_004836</name>
</gene>
<dbReference type="NCBIfam" id="TIGR02914">
    <property type="entry name" value="EpsI_fam"/>
    <property type="match status" value="1"/>
</dbReference>
<evidence type="ECO:0000256" key="1">
    <source>
        <dbReference type="SAM" id="Phobius"/>
    </source>
</evidence>
<keyword evidence="1" id="KW-1133">Transmembrane helix</keyword>
<dbReference type="AlphaFoldDB" id="A0A7W9SVN0"/>
<dbReference type="Proteomes" id="UP000520814">
    <property type="component" value="Unassembled WGS sequence"/>
</dbReference>
<proteinExistence type="predicted"/>